<dbReference type="GO" id="GO:0016740">
    <property type="term" value="F:transferase activity"/>
    <property type="evidence" value="ECO:0007669"/>
    <property type="project" value="TreeGrafter"/>
</dbReference>
<dbReference type="InterPro" id="IPR007197">
    <property type="entry name" value="rSAM"/>
</dbReference>
<dbReference type="SMART" id="SM00729">
    <property type="entry name" value="Elp3"/>
    <property type="match status" value="1"/>
</dbReference>
<feature type="binding site" evidence="8">
    <location>
        <position position="160"/>
    </location>
    <ligand>
        <name>S-adenosyl-L-methionine</name>
        <dbReference type="ChEBI" id="CHEBI:59789"/>
    </ligand>
</feature>
<dbReference type="SFLD" id="SFLDF00348">
    <property type="entry name" value="FeFe_hydrogenase_maturase_(Hyd"/>
    <property type="match status" value="1"/>
</dbReference>
<feature type="domain" description="Radical SAM core" evidence="9">
    <location>
        <begin position="46"/>
        <end position="262"/>
    </location>
</feature>
<feature type="binding site" evidence="8">
    <location>
        <position position="180"/>
    </location>
    <ligand>
        <name>S-adenosyl-L-methionine</name>
        <dbReference type="ChEBI" id="CHEBI:59789"/>
    </ligand>
</feature>
<dbReference type="InterPro" id="IPR010722">
    <property type="entry name" value="BATS_dom"/>
</dbReference>
<dbReference type="GO" id="GO:0046872">
    <property type="term" value="F:metal ion binding"/>
    <property type="evidence" value="ECO:0007669"/>
    <property type="project" value="UniProtKB-KW"/>
</dbReference>
<dbReference type="NCBIfam" id="TIGR03956">
    <property type="entry name" value="rSAM_HydE"/>
    <property type="match status" value="1"/>
</dbReference>
<accession>A0A3N1XQP8</accession>
<dbReference type="Gene3D" id="3.20.20.70">
    <property type="entry name" value="Aldolase class I"/>
    <property type="match status" value="1"/>
</dbReference>
<evidence type="ECO:0000256" key="8">
    <source>
        <dbReference type="PIRSR" id="PIRSR004762-2"/>
    </source>
</evidence>
<dbReference type="InterPro" id="IPR058240">
    <property type="entry name" value="rSAM_sf"/>
</dbReference>
<comment type="cofactor">
    <cofactor evidence="7">
        <name>[4Fe-4S] cluster</name>
        <dbReference type="ChEBI" id="CHEBI:49883"/>
    </cofactor>
    <text evidence="7">Binds 1 [4Fe-4S] cluster. The cluster is coordinated with 3 cysteines and an exchangeable S-adenosyl-L-methionine.</text>
</comment>
<organism evidence="10 11">
    <name type="scientific">Mobilisporobacter senegalensis</name>
    <dbReference type="NCBI Taxonomy" id="1329262"/>
    <lineage>
        <taxon>Bacteria</taxon>
        <taxon>Bacillati</taxon>
        <taxon>Bacillota</taxon>
        <taxon>Clostridia</taxon>
        <taxon>Lachnospirales</taxon>
        <taxon>Lachnospiraceae</taxon>
        <taxon>Mobilisporobacter</taxon>
    </lineage>
</organism>
<protein>
    <submittedName>
        <fullName evidence="10">Biotin synthase</fullName>
    </submittedName>
</protein>
<dbReference type="RefSeq" id="WP_207667764.1">
    <property type="nucleotide sequence ID" value="NZ_RJVG01000004.1"/>
</dbReference>
<keyword evidence="4 7" id="KW-0408">Iron</keyword>
<dbReference type="SFLD" id="SFLDG01060">
    <property type="entry name" value="BATS_domain_containing"/>
    <property type="match status" value="1"/>
</dbReference>
<dbReference type="Proteomes" id="UP000273083">
    <property type="component" value="Unassembled WGS sequence"/>
</dbReference>
<dbReference type="GO" id="GO:0051539">
    <property type="term" value="F:4 iron, 4 sulfur cluster binding"/>
    <property type="evidence" value="ECO:0007669"/>
    <property type="project" value="UniProtKB-KW"/>
</dbReference>
<dbReference type="SMART" id="SM00876">
    <property type="entry name" value="BATS"/>
    <property type="match status" value="1"/>
</dbReference>
<dbReference type="Pfam" id="PF04055">
    <property type="entry name" value="Radical_SAM"/>
    <property type="match status" value="1"/>
</dbReference>
<sequence>MLVEKLIKEHCLSKEEYIELLDNYTADTMEKLRVEADRLKRQYYGDKVFTRGLIEFTNYCKNNCYYCGIRLDNKNASRYRLTEEEILLSCKTGYDLGFRTFVLQGGEDPYFTDDRMVEIIKEIKSLYPDCALTLSIGERSHDTYKRFKEAGADRYLLRHETANEEHYNKLHPENLSLKSRMECLYDLKSLGFQVGAGFMVGSPYQTNETLAEDLVFLKELDPDMVGIGPFLPSHDTIFADCEKGSVEKTLLLLSIIRIILPKALIPATTALGTADPKGREKGLLAGANVVMPNLSPVTVRKKYSLYDDKICTGEEAAECQGCLTRRVASVGFQLVSERGDVYRD</sequence>
<keyword evidence="2 7" id="KW-0949">S-adenosyl-L-methionine</keyword>
<dbReference type="SFLD" id="SFLDS00029">
    <property type="entry name" value="Radical_SAM"/>
    <property type="match status" value="1"/>
</dbReference>
<feature type="binding site" evidence="8">
    <location>
        <position position="231"/>
    </location>
    <ligand>
        <name>S-adenosyl-L-methionine</name>
        <dbReference type="ChEBI" id="CHEBI:59789"/>
    </ligand>
</feature>
<gene>
    <name evidence="10" type="ORF">EDD66_104185</name>
</gene>
<evidence type="ECO:0000256" key="1">
    <source>
        <dbReference type="ARBA" id="ARBA00022485"/>
    </source>
</evidence>
<keyword evidence="1 7" id="KW-0004">4Fe-4S</keyword>
<evidence type="ECO:0000313" key="11">
    <source>
        <dbReference type="Proteomes" id="UP000273083"/>
    </source>
</evidence>
<dbReference type="AlphaFoldDB" id="A0A3N1XQP8"/>
<dbReference type="InterPro" id="IPR013785">
    <property type="entry name" value="Aldolase_TIM"/>
</dbReference>
<keyword evidence="5 7" id="KW-0411">Iron-sulfur</keyword>
<dbReference type="PIRSF" id="PIRSF004762">
    <property type="entry name" value="CHP00423"/>
    <property type="match status" value="1"/>
</dbReference>
<dbReference type="EMBL" id="RJVG01000004">
    <property type="protein sequence ID" value="ROR28598.1"/>
    <property type="molecule type" value="Genomic_DNA"/>
</dbReference>
<feature type="binding site" evidence="7">
    <location>
        <position position="64"/>
    </location>
    <ligand>
        <name>[4Fe-4S] cluster</name>
        <dbReference type="ChEBI" id="CHEBI:49883"/>
        <note>4Fe-4S-S-AdoMet</note>
    </ligand>
</feature>
<name>A0A3N1XQP8_9FIRM</name>
<evidence type="ECO:0000256" key="6">
    <source>
        <dbReference type="ARBA" id="ARBA00034078"/>
    </source>
</evidence>
<evidence type="ECO:0000256" key="3">
    <source>
        <dbReference type="ARBA" id="ARBA00022723"/>
    </source>
</evidence>
<dbReference type="GO" id="GO:0042364">
    <property type="term" value="P:water-soluble vitamin biosynthetic process"/>
    <property type="evidence" value="ECO:0007669"/>
    <property type="project" value="UniProtKB-ARBA"/>
</dbReference>
<dbReference type="PANTHER" id="PTHR43726">
    <property type="entry name" value="3-METHYLORNITHINE SYNTHASE"/>
    <property type="match status" value="1"/>
</dbReference>
<dbReference type="PROSITE" id="PS51918">
    <property type="entry name" value="RADICAL_SAM"/>
    <property type="match status" value="1"/>
</dbReference>
<evidence type="ECO:0000256" key="4">
    <source>
        <dbReference type="ARBA" id="ARBA00023004"/>
    </source>
</evidence>
<evidence type="ECO:0000256" key="5">
    <source>
        <dbReference type="ARBA" id="ARBA00023014"/>
    </source>
</evidence>
<reference evidence="10 11" key="1">
    <citation type="submission" date="2018-11" db="EMBL/GenBank/DDBJ databases">
        <title>Genomic Encyclopedia of Type Strains, Phase IV (KMG-IV): sequencing the most valuable type-strain genomes for metagenomic binning, comparative biology and taxonomic classification.</title>
        <authorList>
            <person name="Goeker M."/>
        </authorList>
    </citation>
    <scope>NUCLEOTIDE SEQUENCE [LARGE SCALE GENOMIC DNA]</scope>
    <source>
        <strain evidence="10 11">DSM 26537</strain>
    </source>
</reference>
<dbReference type="PANTHER" id="PTHR43726:SF1">
    <property type="entry name" value="BIOTIN SYNTHASE"/>
    <property type="match status" value="1"/>
</dbReference>
<dbReference type="SUPFAM" id="SSF102114">
    <property type="entry name" value="Radical SAM enzymes"/>
    <property type="match status" value="1"/>
</dbReference>
<feature type="binding site" evidence="8">
    <location>
        <position position="135"/>
    </location>
    <ligand>
        <name>(3R)-3-methyl-D-ornithine</name>
        <dbReference type="ChEBI" id="CHEBI:64642"/>
    </ligand>
</feature>
<keyword evidence="3" id="KW-0479">Metal-binding</keyword>
<evidence type="ECO:0000313" key="10">
    <source>
        <dbReference type="EMBL" id="ROR28598.1"/>
    </source>
</evidence>
<dbReference type="InterPro" id="IPR024021">
    <property type="entry name" value="FeFe-hyd_HydE_rSAM"/>
</dbReference>
<dbReference type="InterPro" id="IPR034422">
    <property type="entry name" value="HydE/PylB-like"/>
</dbReference>
<evidence type="ECO:0000256" key="2">
    <source>
        <dbReference type="ARBA" id="ARBA00022691"/>
    </source>
</evidence>
<dbReference type="InterPro" id="IPR006638">
    <property type="entry name" value="Elp3/MiaA/NifB-like_rSAM"/>
</dbReference>
<comment type="cofactor">
    <cofactor evidence="6">
        <name>[2Fe-2S] cluster</name>
        <dbReference type="ChEBI" id="CHEBI:190135"/>
    </cofactor>
</comment>
<evidence type="ECO:0000256" key="7">
    <source>
        <dbReference type="PIRSR" id="PIRSR004762-1"/>
    </source>
</evidence>
<proteinExistence type="predicted"/>
<feature type="binding site" evidence="7">
    <location>
        <position position="67"/>
    </location>
    <ligand>
        <name>[4Fe-4S] cluster</name>
        <dbReference type="ChEBI" id="CHEBI:49883"/>
        <note>4Fe-4S-S-AdoMet</note>
    </ligand>
</feature>
<keyword evidence="11" id="KW-1185">Reference proteome</keyword>
<evidence type="ECO:0000259" key="9">
    <source>
        <dbReference type="PROSITE" id="PS51918"/>
    </source>
</evidence>
<dbReference type="GO" id="GO:0044272">
    <property type="term" value="P:sulfur compound biosynthetic process"/>
    <property type="evidence" value="ECO:0007669"/>
    <property type="project" value="UniProtKB-ARBA"/>
</dbReference>
<comment type="caution">
    <text evidence="10">The sequence shown here is derived from an EMBL/GenBank/DDBJ whole genome shotgun (WGS) entry which is preliminary data.</text>
</comment>
<dbReference type="CDD" id="cd01335">
    <property type="entry name" value="Radical_SAM"/>
    <property type="match status" value="1"/>
</dbReference>
<feature type="binding site" evidence="7">
    <location>
        <position position="60"/>
    </location>
    <ligand>
        <name>[4Fe-4S] cluster</name>
        <dbReference type="ChEBI" id="CHEBI:49883"/>
        <note>4Fe-4S-S-AdoMet</note>
    </ligand>
</feature>
<dbReference type="SFLD" id="SFLDG01280">
    <property type="entry name" value="HydE/PylB-like"/>
    <property type="match status" value="1"/>
</dbReference>